<dbReference type="InterPro" id="IPR036250">
    <property type="entry name" value="AcylCo_DH-like_C"/>
</dbReference>
<organism evidence="5 6">
    <name type="scientific">Candidatus Methanolliviera hydrocarbonicum</name>
    <dbReference type="NCBI Taxonomy" id="2491085"/>
    <lineage>
        <taxon>Archaea</taxon>
        <taxon>Methanobacteriati</taxon>
        <taxon>Methanobacteriota</taxon>
        <taxon>Candidatus Methanoliparia</taxon>
        <taxon>Candidatus Methanoliparales</taxon>
        <taxon>Candidatus Methanollivieraceae</taxon>
        <taxon>Candidatus Methanolliviera</taxon>
    </lineage>
</organism>
<evidence type="ECO:0000256" key="1">
    <source>
        <dbReference type="ARBA" id="ARBA00009347"/>
    </source>
</evidence>
<dbReference type="EMBL" id="RXIL01000075">
    <property type="protein sequence ID" value="RZN69543.1"/>
    <property type="molecule type" value="Genomic_DNA"/>
</dbReference>
<evidence type="ECO:0000313" key="6">
    <source>
        <dbReference type="Proteomes" id="UP000320766"/>
    </source>
</evidence>
<dbReference type="PANTHER" id="PTHR43884">
    <property type="entry name" value="ACYL-COA DEHYDROGENASE"/>
    <property type="match status" value="1"/>
</dbReference>
<dbReference type="InterPro" id="IPR009075">
    <property type="entry name" value="AcylCo_DH/oxidase_C"/>
</dbReference>
<dbReference type="Gene3D" id="1.20.140.10">
    <property type="entry name" value="Butyryl-CoA Dehydrogenase, subunit A, domain 3"/>
    <property type="match status" value="1"/>
</dbReference>
<dbReference type="Pfam" id="PF00441">
    <property type="entry name" value="Acyl-CoA_dh_1"/>
    <property type="match status" value="1"/>
</dbReference>
<evidence type="ECO:0000256" key="3">
    <source>
        <dbReference type="ARBA" id="ARBA00022827"/>
    </source>
</evidence>
<gene>
    <name evidence="5" type="ORF">EF807_04420</name>
</gene>
<name>A0A520KWS5_9EURY</name>
<dbReference type="InterPro" id="IPR009100">
    <property type="entry name" value="AcylCoA_DH/oxidase_NM_dom_sf"/>
</dbReference>
<evidence type="ECO:0000259" key="4">
    <source>
        <dbReference type="Pfam" id="PF00441"/>
    </source>
</evidence>
<evidence type="ECO:0000313" key="5">
    <source>
        <dbReference type="EMBL" id="RZN69543.1"/>
    </source>
</evidence>
<keyword evidence="3" id="KW-0274">FAD</keyword>
<dbReference type="PANTHER" id="PTHR43884:SF12">
    <property type="entry name" value="ISOVALERYL-COA DEHYDROGENASE, MITOCHONDRIAL-RELATED"/>
    <property type="match status" value="1"/>
</dbReference>
<dbReference type="SUPFAM" id="SSF56645">
    <property type="entry name" value="Acyl-CoA dehydrogenase NM domain-like"/>
    <property type="match status" value="1"/>
</dbReference>
<keyword evidence="2" id="KW-0285">Flavoprotein</keyword>
<protein>
    <recommendedName>
        <fullName evidence="4">Acyl-CoA dehydrogenase/oxidase C-terminal domain-containing protein</fullName>
    </recommendedName>
</protein>
<proteinExistence type="inferred from homology"/>
<accession>A0A520KWS5</accession>
<dbReference type="InterPro" id="IPR046373">
    <property type="entry name" value="Acyl-CoA_Oxase/DH_mid-dom_sf"/>
</dbReference>
<dbReference type="SUPFAM" id="SSF47203">
    <property type="entry name" value="Acyl-CoA dehydrogenase C-terminal domain-like"/>
    <property type="match status" value="1"/>
</dbReference>
<dbReference type="Gene3D" id="2.40.110.10">
    <property type="entry name" value="Butyryl-CoA Dehydrogenase, subunit A, domain 2"/>
    <property type="match status" value="1"/>
</dbReference>
<sequence>IFASTFCALVPIVMEPHVNEELCAEFAPIFCDVKEAKVCSLILPTLGNLDGRNEDDFYGLTAQATAKIEGDEVVINGYNMRPINSGGTANLFGVVCDTKDGLLYTFIPADTKGVKRGENFLKTGLNADKNANVSFDNVRVPKKYVAWQGDAKYLKELLVWNALCDSAICVGSMMDVHEIAKRWGTDRVIRYDQVLKENPLIAAVLAEVAQNIVSSRILVHNLARILAKSETYGEREGDEIFATSRAIAITVSNSAVYAINRTIELMASEGYAREGDVEKHWRDVKTIKNSMGGEVPMQMDVARWFYECETL</sequence>
<dbReference type="GO" id="GO:0003995">
    <property type="term" value="F:acyl-CoA dehydrogenase activity"/>
    <property type="evidence" value="ECO:0007669"/>
    <property type="project" value="TreeGrafter"/>
</dbReference>
<dbReference type="AlphaFoldDB" id="A0A520KWS5"/>
<reference evidence="5 6" key="1">
    <citation type="journal article" date="2019" name="Nat. Microbiol.">
        <title>Wide diversity of methane and short-chain alkane metabolisms in uncultured archaea.</title>
        <authorList>
            <person name="Borrel G."/>
            <person name="Adam P.S."/>
            <person name="McKay L.J."/>
            <person name="Chen L.X."/>
            <person name="Sierra-Garcia I.N."/>
            <person name="Sieber C.M."/>
            <person name="Letourneur Q."/>
            <person name="Ghozlane A."/>
            <person name="Andersen G.L."/>
            <person name="Li W.J."/>
            <person name="Hallam S.J."/>
            <person name="Muyzer G."/>
            <person name="de Oliveira V.M."/>
            <person name="Inskeep W.P."/>
            <person name="Banfield J.F."/>
            <person name="Gribaldo S."/>
        </authorList>
    </citation>
    <scope>NUCLEOTIDE SEQUENCE [LARGE SCALE GENOMIC DNA]</scope>
    <source>
        <strain evidence="5">NM1b</strain>
    </source>
</reference>
<comment type="caution">
    <text evidence="5">The sequence shown here is derived from an EMBL/GenBank/DDBJ whole genome shotgun (WGS) entry which is preliminary data.</text>
</comment>
<comment type="similarity">
    <text evidence="1">Belongs to the acyl-CoA dehydrogenase family.</text>
</comment>
<evidence type="ECO:0000256" key="2">
    <source>
        <dbReference type="ARBA" id="ARBA00022630"/>
    </source>
</evidence>
<dbReference type="Proteomes" id="UP000320766">
    <property type="component" value="Unassembled WGS sequence"/>
</dbReference>
<feature type="non-terminal residue" evidence="5">
    <location>
        <position position="1"/>
    </location>
</feature>
<feature type="domain" description="Acyl-CoA dehydrogenase/oxidase C-terminal" evidence="4">
    <location>
        <begin position="154"/>
        <end position="291"/>
    </location>
</feature>